<keyword evidence="2" id="KW-1133">Transmembrane helix</keyword>
<dbReference type="EMBL" id="BMKR01000043">
    <property type="protein sequence ID" value="GGG07385.1"/>
    <property type="molecule type" value="Genomic_DNA"/>
</dbReference>
<keyword evidence="2" id="KW-0812">Transmembrane</keyword>
<feature type="transmembrane region" description="Helical" evidence="2">
    <location>
        <begin position="113"/>
        <end position="133"/>
    </location>
</feature>
<accession>A0A917D4I6</accession>
<reference evidence="3" key="1">
    <citation type="journal article" date="2014" name="Int. J. Syst. Evol. Microbiol.">
        <title>Complete genome sequence of Corynebacterium casei LMG S-19264T (=DSM 44701T), isolated from a smear-ripened cheese.</title>
        <authorList>
            <consortium name="US DOE Joint Genome Institute (JGI-PGF)"/>
            <person name="Walter F."/>
            <person name="Albersmeier A."/>
            <person name="Kalinowski J."/>
            <person name="Ruckert C."/>
        </authorList>
    </citation>
    <scope>NUCLEOTIDE SEQUENCE</scope>
    <source>
        <strain evidence="3">CGMCC 1.16134</strain>
    </source>
</reference>
<dbReference type="Proteomes" id="UP000637643">
    <property type="component" value="Unassembled WGS sequence"/>
</dbReference>
<proteinExistence type="predicted"/>
<evidence type="ECO:0000313" key="3">
    <source>
        <dbReference type="EMBL" id="GGG07385.1"/>
    </source>
</evidence>
<feature type="transmembrane region" description="Helical" evidence="2">
    <location>
        <begin position="35"/>
        <end position="54"/>
    </location>
</feature>
<organism evidence="3 4">
    <name type="scientific">Paenibacillus albidus</name>
    <dbReference type="NCBI Taxonomy" id="2041023"/>
    <lineage>
        <taxon>Bacteria</taxon>
        <taxon>Bacillati</taxon>
        <taxon>Bacillota</taxon>
        <taxon>Bacilli</taxon>
        <taxon>Bacillales</taxon>
        <taxon>Paenibacillaceae</taxon>
        <taxon>Paenibacillus</taxon>
    </lineage>
</organism>
<name>A0A917D4I6_9BACL</name>
<evidence type="ECO:0000313" key="4">
    <source>
        <dbReference type="Proteomes" id="UP000637643"/>
    </source>
</evidence>
<sequence>MYMFMILINIGFLWGTAKFEKDKKRKEVNFLAYERAFQLYAMVFMLWGCIVTLADQRLYGQLMAFVVNMISISVIFYFSNRQMIILYGISTLLLFAGLPFVQPSSEVLAGHYVNLIVFLFFSWVASRILYVTYCSNFHSRIQLKQSNQRLEEEITENKRVHVELERANKELQRLSLVDVLTGIPNRRAFEQLQ</sequence>
<gene>
    <name evidence="3" type="ORF">GCM10010912_60030</name>
</gene>
<evidence type="ECO:0000256" key="2">
    <source>
        <dbReference type="SAM" id="Phobius"/>
    </source>
</evidence>
<comment type="caution">
    <text evidence="3">The sequence shown here is derived from an EMBL/GenBank/DDBJ whole genome shotgun (WGS) entry which is preliminary data.</text>
</comment>
<protein>
    <recommendedName>
        <fullName evidence="5">Diguanylate cyclase</fullName>
    </recommendedName>
</protein>
<keyword evidence="4" id="KW-1185">Reference proteome</keyword>
<evidence type="ECO:0000256" key="1">
    <source>
        <dbReference type="SAM" id="Coils"/>
    </source>
</evidence>
<feature type="coiled-coil region" evidence="1">
    <location>
        <begin position="140"/>
        <end position="177"/>
    </location>
</feature>
<dbReference type="AlphaFoldDB" id="A0A917D4I6"/>
<feature type="transmembrane region" description="Helical" evidence="2">
    <location>
        <begin position="84"/>
        <end position="101"/>
    </location>
</feature>
<keyword evidence="1" id="KW-0175">Coiled coil</keyword>
<feature type="transmembrane region" description="Helical" evidence="2">
    <location>
        <begin position="61"/>
        <end position="78"/>
    </location>
</feature>
<reference evidence="3" key="2">
    <citation type="submission" date="2020-09" db="EMBL/GenBank/DDBJ databases">
        <authorList>
            <person name="Sun Q."/>
            <person name="Zhou Y."/>
        </authorList>
    </citation>
    <scope>NUCLEOTIDE SEQUENCE</scope>
    <source>
        <strain evidence="3">CGMCC 1.16134</strain>
    </source>
</reference>
<evidence type="ECO:0008006" key="5">
    <source>
        <dbReference type="Google" id="ProtNLM"/>
    </source>
</evidence>
<keyword evidence="2" id="KW-0472">Membrane</keyword>